<evidence type="ECO:0000313" key="2">
    <source>
        <dbReference type="Proteomes" id="UP001057452"/>
    </source>
</evidence>
<keyword evidence="2" id="KW-1185">Reference proteome</keyword>
<comment type="caution">
    <text evidence="1">The sequence shown here is derived from an EMBL/GenBank/DDBJ whole genome shotgun (WGS) entry which is preliminary data.</text>
</comment>
<dbReference type="Proteomes" id="UP001057452">
    <property type="component" value="Chromosome 5"/>
</dbReference>
<protein>
    <submittedName>
        <fullName evidence="1">Uncharacterized protein</fullName>
    </submittedName>
</protein>
<reference evidence="1" key="1">
    <citation type="submission" date="2022-05" db="EMBL/GenBank/DDBJ databases">
        <title>Chromosome-level genome of Chaenocephalus aceratus.</title>
        <authorList>
            <person name="Park H."/>
        </authorList>
    </citation>
    <scope>NUCLEOTIDE SEQUENCE</scope>
    <source>
        <strain evidence="1">KU_202001</strain>
    </source>
</reference>
<gene>
    <name evidence="1" type="ORF">KUCAC02_030251</name>
</gene>
<accession>A0ACB9XKL3</accession>
<organism evidence="1 2">
    <name type="scientific">Chaenocephalus aceratus</name>
    <name type="common">Blackfin icefish</name>
    <name type="synonym">Chaenichthys aceratus</name>
    <dbReference type="NCBI Taxonomy" id="36190"/>
    <lineage>
        <taxon>Eukaryota</taxon>
        <taxon>Metazoa</taxon>
        <taxon>Chordata</taxon>
        <taxon>Craniata</taxon>
        <taxon>Vertebrata</taxon>
        <taxon>Euteleostomi</taxon>
        <taxon>Actinopterygii</taxon>
        <taxon>Neopterygii</taxon>
        <taxon>Teleostei</taxon>
        <taxon>Neoteleostei</taxon>
        <taxon>Acanthomorphata</taxon>
        <taxon>Eupercaria</taxon>
        <taxon>Perciformes</taxon>
        <taxon>Notothenioidei</taxon>
        <taxon>Channichthyidae</taxon>
        <taxon>Chaenocephalus</taxon>
    </lineage>
</organism>
<name>A0ACB9XKL3_CHAAC</name>
<dbReference type="EMBL" id="CM043789">
    <property type="protein sequence ID" value="KAI4826820.1"/>
    <property type="molecule type" value="Genomic_DNA"/>
</dbReference>
<proteinExistence type="predicted"/>
<sequence>MAEPLLVVILIYLPPPTLTVNPPVITETDSVTLHCQTPPSVSVSQCYVRTVRGKPAKVFPCRQTLTGTELLQMAERSSPAEVNLTCFYLHVYPSPDSDVSSVFIRNLLPPTLTVNPPVITETDSVTLHCQTPPSVSVAQCYFRTVRGNPGKVFPCRQTLTGTELLQMAERSSPAEVNVTCFYLHVYPSPDSDVSPVFIRTLRPPTLTVNPPVITETDSVTLHCQTPPSVSVAQCYFYTLSGGVFSCLKTLTGTELLEMSQQRSPAEVQMKCFYTLKLGGKHYPSPHSDTSSITVRTGIWTFVAVVAGCGVTVGVILLVSGILCNNRRTAGSQEVKGRQEHHNENMETYHMYAAISEEPAASDLKSIMYSTVQSH</sequence>
<evidence type="ECO:0000313" key="1">
    <source>
        <dbReference type="EMBL" id="KAI4826820.1"/>
    </source>
</evidence>